<feature type="binding site" evidence="7">
    <location>
        <begin position="93"/>
        <end position="97"/>
    </location>
    <ligand>
        <name>substrate</name>
    </ligand>
</feature>
<dbReference type="EMBL" id="FUYC01000003">
    <property type="protein sequence ID" value="SKA77586.1"/>
    <property type="molecule type" value="Genomic_DNA"/>
</dbReference>
<comment type="catalytic activity">
    <reaction evidence="6 7">
        <text>7-aminomethyl-7-carbaguanine + guanosine(34) in tRNA = 7-aminomethyl-7-carbaguanosine(34) in tRNA + guanine</text>
        <dbReference type="Rhea" id="RHEA:24104"/>
        <dbReference type="Rhea" id="RHEA-COMP:10341"/>
        <dbReference type="Rhea" id="RHEA-COMP:10342"/>
        <dbReference type="ChEBI" id="CHEBI:16235"/>
        <dbReference type="ChEBI" id="CHEBI:58703"/>
        <dbReference type="ChEBI" id="CHEBI:74269"/>
        <dbReference type="ChEBI" id="CHEBI:82833"/>
        <dbReference type="EC" id="2.4.2.29"/>
    </reaction>
</comment>
<dbReference type="HAMAP" id="MF_00168">
    <property type="entry name" value="Q_tRNA_Tgt"/>
    <property type="match status" value="1"/>
</dbReference>
<dbReference type="GO" id="GO:0046872">
    <property type="term" value="F:metal ion binding"/>
    <property type="evidence" value="ECO:0007669"/>
    <property type="project" value="UniProtKB-KW"/>
</dbReference>
<keyword evidence="11" id="KW-1185">Reference proteome</keyword>
<evidence type="ECO:0000256" key="1">
    <source>
        <dbReference type="ARBA" id="ARBA00004691"/>
    </source>
</evidence>
<dbReference type="InterPro" id="IPR004803">
    <property type="entry name" value="TGT"/>
</dbReference>
<keyword evidence="2 7" id="KW-0328">Glycosyltransferase</keyword>
<evidence type="ECO:0000256" key="8">
    <source>
        <dbReference type="SAM" id="MobiDB-lite"/>
    </source>
</evidence>
<evidence type="ECO:0000256" key="2">
    <source>
        <dbReference type="ARBA" id="ARBA00022676"/>
    </source>
</evidence>
<reference evidence="10 11" key="1">
    <citation type="submission" date="2017-02" db="EMBL/GenBank/DDBJ databases">
        <authorList>
            <person name="Peterson S.W."/>
        </authorList>
    </citation>
    <scope>NUCLEOTIDE SEQUENCE [LARGE SCALE GENOMIC DNA]</scope>
    <source>
        <strain evidence="10 11">DSM 16080</strain>
    </source>
</reference>
<dbReference type="NCBIfam" id="TIGR00430">
    <property type="entry name" value="Q_tRNA_tgt"/>
    <property type="match status" value="1"/>
</dbReference>
<evidence type="ECO:0000259" key="9">
    <source>
        <dbReference type="Pfam" id="PF01702"/>
    </source>
</evidence>
<gene>
    <name evidence="7" type="primary">tgt</name>
    <name evidence="10" type="ORF">SAMN02745704_01004</name>
</gene>
<evidence type="ECO:0000256" key="4">
    <source>
        <dbReference type="ARBA" id="ARBA00022694"/>
    </source>
</evidence>
<dbReference type="GO" id="GO:0008479">
    <property type="term" value="F:tRNA-guanosine(34) queuine transglycosylase activity"/>
    <property type="evidence" value="ECO:0007669"/>
    <property type="project" value="UniProtKB-UniRule"/>
</dbReference>
<feature type="binding site" evidence="7">
    <location>
        <position position="337"/>
    </location>
    <ligand>
        <name>Zn(2+)</name>
        <dbReference type="ChEBI" id="CHEBI:29105"/>
    </ligand>
</feature>
<feature type="region of interest" description="RNA binding" evidence="7">
    <location>
        <begin position="249"/>
        <end position="255"/>
    </location>
</feature>
<feature type="binding site" evidence="7">
    <location>
        <position position="308"/>
    </location>
    <ligand>
        <name>Zn(2+)</name>
        <dbReference type="ChEBI" id="CHEBI:29105"/>
    </ligand>
</feature>
<dbReference type="Gene3D" id="3.20.20.105">
    <property type="entry name" value="Queuine tRNA-ribosyltransferase-like"/>
    <property type="match status" value="1"/>
</dbReference>
<dbReference type="NCBIfam" id="TIGR00449">
    <property type="entry name" value="tgt_general"/>
    <property type="match status" value="1"/>
</dbReference>
<dbReference type="SUPFAM" id="SSF51713">
    <property type="entry name" value="tRNA-guanine transglycosylase"/>
    <property type="match status" value="1"/>
</dbReference>
<dbReference type="OrthoDB" id="9805417at2"/>
<comment type="similarity">
    <text evidence="7">Belongs to the queuine tRNA-ribosyltransferase family.</text>
</comment>
<comment type="subunit">
    <text evidence="7">Homodimer. Within each dimer, one monomer is responsible for RNA recognition and catalysis, while the other monomer binds to the replacement base PreQ1.</text>
</comment>
<feature type="binding site" evidence="7">
    <location>
        <position position="311"/>
    </location>
    <ligand>
        <name>Zn(2+)</name>
        <dbReference type="ChEBI" id="CHEBI:29105"/>
    </ligand>
</feature>
<comment type="pathway">
    <text evidence="1 7">tRNA modification; tRNA-queuosine biosynthesis.</text>
</comment>
<dbReference type="FunFam" id="3.20.20.105:FF:000001">
    <property type="entry name" value="Queuine tRNA-ribosyltransferase"/>
    <property type="match status" value="1"/>
</dbReference>
<dbReference type="InterPro" id="IPR002616">
    <property type="entry name" value="tRNA_ribo_trans-like"/>
</dbReference>
<feature type="compositionally biased region" description="Basic residues" evidence="8">
    <location>
        <begin position="376"/>
        <end position="390"/>
    </location>
</feature>
<protein>
    <recommendedName>
        <fullName evidence="7">Queuine tRNA-ribosyltransferase</fullName>
        <ecNumber evidence="7">2.4.2.29</ecNumber>
    </recommendedName>
    <alternativeName>
        <fullName evidence="7">Guanine insertion enzyme</fullName>
    </alternativeName>
    <alternativeName>
        <fullName evidence="7">tRNA-guanine transglycosylase</fullName>
    </alternativeName>
</protein>
<dbReference type="InterPro" id="IPR036511">
    <property type="entry name" value="TGT-like_sf"/>
</dbReference>
<dbReference type="GO" id="GO:0008616">
    <property type="term" value="P:tRNA queuosine(34) biosynthetic process"/>
    <property type="evidence" value="ECO:0007669"/>
    <property type="project" value="UniProtKB-UniRule"/>
</dbReference>
<dbReference type="Pfam" id="PF01702">
    <property type="entry name" value="TGT"/>
    <property type="match status" value="1"/>
</dbReference>
<dbReference type="AlphaFoldDB" id="A0A1T4WJQ0"/>
<evidence type="ECO:0000313" key="10">
    <source>
        <dbReference type="EMBL" id="SKA77586.1"/>
    </source>
</evidence>
<name>A0A1T4WJQ0_9BACT</name>
<feature type="domain" description="tRNA-guanine(15) transglycosylase-like" evidence="9">
    <location>
        <begin position="15"/>
        <end position="366"/>
    </location>
</feature>
<comment type="function">
    <text evidence="7">Catalyzes the base-exchange of a guanine (G) residue with the queuine precursor 7-aminomethyl-7-deazaguanine (PreQ1) at position 34 (anticodon wobble position) in tRNAs with GU(N) anticodons (tRNA-Asp, -Asn, -His and -Tyr). Catalysis occurs through a double-displacement mechanism. The nucleophile active site attacks the C1' of nucleotide 34 to detach the guanine base from the RNA, forming a covalent enzyme-RNA intermediate. The proton acceptor active site deprotonates the incoming PreQ1, allowing a nucleophilic attack on the C1' of the ribose to form the product. After dissociation, two additional enzymatic reactions on the tRNA convert PreQ1 to queuine (Q), resulting in the hypermodified nucleoside queuosine (7-(((4,5-cis-dihydroxy-2-cyclopenten-1-yl)amino)methyl)-7-deazaguanosine).</text>
</comment>
<comment type="cofactor">
    <cofactor evidence="7">
        <name>Zn(2+)</name>
        <dbReference type="ChEBI" id="CHEBI:29105"/>
    </cofactor>
    <text evidence="7">Binds 1 zinc ion per subunit.</text>
</comment>
<dbReference type="RefSeq" id="WP_078716585.1">
    <property type="nucleotide sequence ID" value="NZ_FUYC01000003.1"/>
</dbReference>
<evidence type="ECO:0000256" key="7">
    <source>
        <dbReference type="HAMAP-Rule" id="MF_00168"/>
    </source>
</evidence>
<evidence type="ECO:0000313" key="11">
    <source>
        <dbReference type="Proteomes" id="UP000190027"/>
    </source>
</evidence>
<keyword evidence="4 7" id="KW-0819">tRNA processing</keyword>
<dbReference type="STRING" id="1121449.SAMN02745704_01004"/>
<accession>A0A1T4WJQ0</accession>
<dbReference type="EC" id="2.4.2.29" evidence="7"/>
<dbReference type="PANTHER" id="PTHR46499">
    <property type="entry name" value="QUEUINE TRNA-RIBOSYLTRANSFERASE"/>
    <property type="match status" value="1"/>
</dbReference>
<feature type="binding site" evidence="7">
    <location>
        <position position="218"/>
    </location>
    <ligand>
        <name>substrate</name>
    </ligand>
</feature>
<feature type="active site" description="Nucleophile" evidence="7">
    <location>
        <position position="268"/>
    </location>
</feature>
<feature type="region of interest" description="Disordered" evidence="8">
    <location>
        <begin position="370"/>
        <end position="390"/>
    </location>
</feature>
<dbReference type="PANTHER" id="PTHR46499:SF1">
    <property type="entry name" value="QUEUINE TRNA-RIBOSYLTRANSFERASE"/>
    <property type="match status" value="1"/>
</dbReference>
<feature type="binding site" evidence="7">
    <location>
        <position position="191"/>
    </location>
    <ligand>
        <name>substrate</name>
    </ligand>
</feature>
<organism evidence="10 11">
    <name type="scientific">Paucidesulfovibrio gracilis DSM 16080</name>
    <dbReference type="NCBI Taxonomy" id="1121449"/>
    <lineage>
        <taxon>Bacteria</taxon>
        <taxon>Pseudomonadati</taxon>
        <taxon>Thermodesulfobacteriota</taxon>
        <taxon>Desulfovibrionia</taxon>
        <taxon>Desulfovibrionales</taxon>
        <taxon>Desulfovibrionaceae</taxon>
        <taxon>Paucidesulfovibrio</taxon>
    </lineage>
</organism>
<proteinExistence type="inferred from homology"/>
<dbReference type="GO" id="GO:0005829">
    <property type="term" value="C:cytosol"/>
    <property type="evidence" value="ECO:0007669"/>
    <property type="project" value="TreeGrafter"/>
</dbReference>
<feature type="binding site" evidence="7">
    <location>
        <position position="306"/>
    </location>
    <ligand>
        <name>Zn(2+)</name>
        <dbReference type="ChEBI" id="CHEBI:29105"/>
    </ligand>
</feature>
<dbReference type="InterPro" id="IPR050076">
    <property type="entry name" value="ArchSynthase1/Queuine_TRR"/>
</dbReference>
<evidence type="ECO:0000256" key="3">
    <source>
        <dbReference type="ARBA" id="ARBA00022679"/>
    </source>
</evidence>
<evidence type="ECO:0000256" key="6">
    <source>
        <dbReference type="ARBA" id="ARBA00050112"/>
    </source>
</evidence>
<feature type="binding site" evidence="7">
    <location>
        <position position="147"/>
    </location>
    <ligand>
        <name>substrate</name>
    </ligand>
</feature>
<keyword evidence="3 7" id="KW-0808">Transferase</keyword>
<feature type="active site" description="Proton acceptor" evidence="7">
    <location>
        <position position="93"/>
    </location>
</feature>
<keyword evidence="7" id="KW-0479">Metal-binding</keyword>
<dbReference type="Proteomes" id="UP000190027">
    <property type="component" value="Unassembled WGS sequence"/>
</dbReference>
<keyword evidence="7" id="KW-0862">Zinc</keyword>
<evidence type="ECO:0000256" key="5">
    <source>
        <dbReference type="ARBA" id="ARBA00022785"/>
    </source>
</evidence>
<keyword evidence="5 7" id="KW-0671">Queuosine biosynthesis</keyword>
<feature type="region of interest" description="RNA binding; important for wobble base 34 recognition" evidence="7">
    <location>
        <begin position="273"/>
        <end position="277"/>
    </location>
</feature>
<dbReference type="UniPathway" id="UPA00392"/>
<sequence length="390" mass="43843">MPVPGRFTIHARDGKARRATLHTAHGEIQTPVFMPVGTQGSVKAVGPDDLLQAGSQIILGNTYHLYLRPGDELVARRGGLHRFMSWDKPILTDSGGFQVFSLSTIRKISEKGVEFRSYLDGSKHFFSPEKAISIQQNLGSDIMMVLDECVGYGADREYTARSLERTTRWARRCREVHTPGADGQLMFGIIQGGFHEDLREESLGQLLEIPFEGYAIGGLSVGESTEDMYRILNHIGPRMPEEKPRYLMGVGTPMDILEGIESGVDMFDCVLPTRNARNGTLFTSQGKVNIKRAEFREDDGPLDPNCQCYTCRNFSRAYLRHLYTAREILSYRLNSLHNIAFFLELARQAREAIEGGRFAELKAHYQGIYGTDGRNQRKGGAHHKPKRRFG</sequence>